<gene>
    <name evidence="1" type="ORF">HMPREF9302_02455</name>
</gene>
<evidence type="ECO:0008006" key="3">
    <source>
        <dbReference type="Google" id="ProtNLM"/>
    </source>
</evidence>
<accession>A0A096B0B9</accession>
<dbReference type="EMBL" id="JRNU01000008">
    <property type="protein sequence ID" value="KGF52733.1"/>
    <property type="molecule type" value="Genomic_DNA"/>
</dbReference>
<protein>
    <recommendedName>
        <fullName evidence="3">FeoB-associated Cys-rich membrane protein</fullName>
    </recommendedName>
</protein>
<evidence type="ECO:0000313" key="1">
    <source>
        <dbReference type="EMBL" id="KGF52733.1"/>
    </source>
</evidence>
<comment type="caution">
    <text evidence="1">The sequence shown here is derived from an EMBL/GenBank/DDBJ whole genome shotgun (WGS) entry which is preliminary data.</text>
</comment>
<organism evidence="1 2">
    <name type="scientific">Prevotella amnii DNF00058</name>
    <dbReference type="NCBI Taxonomy" id="1401066"/>
    <lineage>
        <taxon>Bacteria</taxon>
        <taxon>Pseudomonadati</taxon>
        <taxon>Bacteroidota</taxon>
        <taxon>Bacteroidia</taxon>
        <taxon>Bacteroidales</taxon>
        <taxon>Prevotellaceae</taxon>
        <taxon>Prevotella</taxon>
    </lineage>
</organism>
<name>A0A096B0B9_9BACT</name>
<reference evidence="1 2" key="1">
    <citation type="submission" date="2014-07" db="EMBL/GenBank/DDBJ databases">
        <authorList>
            <person name="McCorrison J."/>
            <person name="Sanka R."/>
            <person name="Torralba M."/>
            <person name="Gillis M."/>
            <person name="Haft D.H."/>
            <person name="Methe B."/>
            <person name="Sutton G."/>
            <person name="Nelson K.E."/>
        </authorList>
    </citation>
    <scope>NUCLEOTIDE SEQUENCE [LARGE SCALE GENOMIC DNA]</scope>
    <source>
        <strain evidence="1 2">DNF00058</strain>
    </source>
</reference>
<dbReference type="RefSeq" id="WP_036854352.1">
    <property type="nucleotide sequence ID" value="NZ_JRNU01000008.1"/>
</dbReference>
<keyword evidence="2" id="KW-1185">Reference proteome</keyword>
<sequence length="63" mass="7224">MWQYFIISIVLFIAICYACKQIIEAIRAAKDPCGGCKGCAIRKKIREHQKTVKHSKRSCHNKS</sequence>
<dbReference type="OrthoDB" id="1079195at2"/>
<dbReference type="AlphaFoldDB" id="A0A096B0B9"/>
<proteinExistence type="predicted"/>
<dbReference type="Proteomes" id="UP000029614">
    <property type="component" value="Unassembled WGS sequence"/>
</dbReference>
<evidence type="ECO:0000313" key="2">
    <source>
        <dbReference type="Proteomes" id="UP000029614"/>
    </source>
</evidence>